<proteinExistence type="predicted"/>
<gene>
    <name evidence="2" type="ORF">GCM10023094_49730</name>
</gene>
<evidence type="ECO:0000313" key="3">
    <source>
        <dbReference type="Proteomes" id="UP001501183"/>
    </source>
</evidence>
<comment type="caution">
    <text evidence="2">The sequence shown here is derived from an EMBL/GenBank/DDBJ whole genome shotgun (WGS) entry which is preliminary data.</text>
</comment>
<dbReference type="EMBL" id="BAABFB010000075">
    <property type="protein sequence ID" value="GAA4488969.1"/>
    <property type="molecule type" value="Genomic_DNA"/>
</dbReference>
<feature type="transmembrane region" description="Helical" evidence="1">
    <location>
        <begin position="53"/>
        <end position="72"/>
    </location>
</feature>
<protein>
    <recommendedName>
        <fullName evidence="4">Integral membrane protein</fullName>
    </recommendedName>
</protein>
<dbReference type="RefSeq" id="WP_345351956.1">
    <property type="nucleotide sequence ID" value="NZ_BAABFB010000075.1"/>
</dbReference>
<organism evidence="2 3">
    <name type="scientific">Rhodococcus olei</name>
    <dbReference type="NCBI Taxonomy" id="2161675"/>
    <lineage>
        <taxon>Bacteria</taxon>
        <taxon>Bacillati</taxon>
        <taxon>Actinomycetota</taxon>
        <taxon>Actinomycetes</taxon>
        <taxon>Mycobacteriales</taxon>
        <taxon>Nocardiaceae</taxon>
        <taxon>Rhodococcus</taxon>
    </lineage>
</organism>
<evidence type="ECO:0000256" key="1">
    <source>
        <dbReference type="SAM" id="Phobius"/>
    </source>
</evidence>
<dbReference type="Proteomes" id="UP001501183">
    <property type="component" value="Unassembled WGS sequence"/>
</dbReference>
<keyword evidence="3" id="KW-1185">Reference proteome</keyword>
<keyword evidence="1" id="KW-0812">Transmembrane</keyword>
<feature type="transmembrane region" description="Helical" evidence="1">
    <location>
        <begin position="20"/>
        <end position="47"/>
    </location>
</feature>
<evidence type="ECO:0000313" key="2">
    <source>
        <dbReference type="EMBL" id="GAA4488969.1"/>
    </source>
</evidence>
<sequence length="77" mass="8644">MADQRSAKPSLLSTMTPARWLALILMVLAVIFIFQNTATTTIQLAWLHINAPLWLALLAVFVIGWAAGWLTGRRRVR</sequence>
<keyword evidence="1" id="KW-0472">Membrane</keyword>
<accession>A0ABP8PMJ8</accession>
<name>A0ABP8PMJ8_9NOCA</name>
<reference evidence="3" key="1">
    <citation type="journal article" date="2019" name="Int. J. Syst. Evol. Microbiol.">
        <title>The Global Catalogue of Microorganisms (GCM) 10K type strain sequencing project: providing services to taxonomists for standard genome sequencing and annotation.</title>
        <authorList>
            <consortium name="The Broad Institute Genomics Platform"/>
            <consortium name="The Broad Institute Genome Sequencing Center for Infectious Disease"/>
            <person name="Wu L."/>
            <person name="Ma J."/>
        </authorList>
    </citation>
    <scope>NUCLEOTIDE SEQUENCE [LARGE SCALE GENOMIC DNA]</scope>
    <source>
        <strain evidence="3">JCM 32206</strain>
    </source>
</reference>
<keyword evidence="1" id="KW-1133">Transmembrane helix</keyword>
<evidence type="ECO:0008006" key="4">
    <source>
        <dbReference type="Google" id="ProtNLM"/>
    </source>
</evidence>